<evidence type="ECO:0000313" key="12">
    <source>
        <dbReference type="EMBL" id="KAF8564853.1"/>
    </source>
</evidence>
<evidence type="ECO:0000256" key="7">
    <source>
        <dbReference type="ARBA" id="ARBA00022989"/>
    </source>
</evidence>
<dbReference type="FunFam" id="1.20.1280.290:FF:000016">
    <property type="entry name" value="Cystinosin homolog"/>
    <property type="match status" value="1"/>
</dbReference>
<evidence type="ECO:0000256" key="10">
    <source>
        <dbReference type="ARBA" id="ARBA00048473"/>
    </source>
</evidence>
<protein>
    <recommendedName>
        <fullName evidence="14">Cystinosin</fullName>
    </recommendedName>
</protein>
<dbReference type="InterPro" id="IPR006603">
    <property type="entry name" value="PQ-loop_rpt"/>
</dbReference>
<sequence>MESVLQTTRAESSLLFLNSGESVCIIIGDLESPVIVKFSPCDRVFLFGISRMDCWLLLILPFITTSFASSEFSVSFSKRSLSLELGEVASVDISINEPAPQNLIFDFTYRDSNGNYMKNVNNSVVRPLDTITILAGQTGPVNVTVAANKPGHVYLGLNETSGSDIFENLDRVTCDVLVMHLSWLDGLQIAVGWMYFVAWTISFYPQVFLNWKRKSVVGFNLDFLCLNLVGFLVYSVFNVALFASPVIKEEYARLHPIGVIPVMVNDIFFSVHAFLICGVTGVQVLVYERGGQRVSRVCIAILCLIGVYCIINAIVAGANAITWLTFLFNISYVKLFITFIKYVPQAVMNCRRHSTVGWSIGNICLDLTGGTLSILQMFIVAYNFDDWSSGFGSPTKLGLGLFSITFDIFFMVQHWCLYPHGGEHTVPIITGVSSSESYSQAMPNYQSVVDYSVTTNSEVTVEK</sequence>
<evidence type="ECO:0000256" key="5">
    <source>
        <dbReference type="ARBA" id="ARBA00022737"/>
    </source>
</evidence>
<evidence type="ECO:0000256" key="6">
    <source>
        <dbReference type="ARBA" id="ARBA00022847"/>
    </source>
</evidence>
<dbReference type="NCBIfam" id="TIGR00951">
    <property type="entry name" value="2A43"/>
    <property type="match status" value="1"/>
</dbReference>
<feature type="transmembrane region" description="Helical" evidence="11">
    <location>
        <begin position="355"/>
        <end position="379"/>
    </location>
</feature>
<accession>A0A8T0DAH1</accession>
<dbReference type="Gene3D" id="1.20.1280.290">
    <property type="match status" value="1"/>
</dbReference>
<dbReference type="SMART" id="SM00679">
    <property type="entry name" value="CTNS"/>
    <property type="match status" value="2"/>
</dbReference>
<comment type="similarity">
    <text evidence="2">Belongs to the cystinosin family.</text>
</comment>
<evidence type="ECO:0000256" key="4">
    <source>
        <dbReference type="ARBA" id="ARBA00022692"/>
    </source>
</evidence>
<dbReference type="GO" id="GO:0005765">
    <property type="term" value="C:lysosomal membrane"/>
    <property type="evidence" value="ECO:0007669"/>
    <property type="project" value="UniProtKB-SubCell"/>
</dbReference>
<feature type="transmembrane region" description="Helical" evidence="11">
    <location>
        <begin position="223"/>
        <end position="247"/>
    </location>
</feature>
<dbReference type="AlphaFoldDB" id="A0A8T0DAH1"/>
<comment type="subcellular location">
    <subcellularLocation>
        <location evidence="1">Lysosome membrane</location>
        <topology evidence="1">Multi-pass membrane protein</topology>
    </subcellularLocation>
</comment>
<feature type="transmembrane region" description="Helical" evidence="11">
    <location>
        <begin position="321"/>
        <end position="343"/>
    </location>
</feature>
<keyword evidence="8 11" id="KW-0472">Membrane</keyword>
<dbReference type="GO" id="GO:0015184">
    <property type="term" value="F:L-cystine transmembrane transporter activity"/>
    <property type="evidence" value="ECO:0007669"/>
    <property type="project" value="TreeGrafter"/>
</dbReference>
<keyword evidence="3" id="KW-0813">Transport</keyword>
<evidence type="ECO:0008006" key="14">
    <source>
        <dbReference type="Google" id="ProtNLM"/>
    </source>
</evidence>
<feature type="transmembrane region" description="Helical" evidence="11">
    <location>
        <begin position="399"/>
        <end position="418"/>
    </location>
</feature>
<dbReference type="EMBL" id="JTDF01007753">
    <property type="protein sequence ID" value="KAF8564853.1"/>
    <property type="molecule type" value="Genomic_DNA"/>
</dbReference>
<feature type="transmembrane region" description="Helical" evidence="11">
    <location>
        <begin position="267"/>
        <end position="287"/>
    </location>
</feature>
<feature type="transmembrane region" description="Helical" evidence="11">
    <location>
        <begin position="294"/>
        <end position="315"/>
    </location>
</feature>
<dbReference type="GO" id="GO:0015293">
    <property type="term" value="F:symporter activity"/>
    <property type="evidence" value="ECO:0007669"/>
    <property type="project" value="UniProtKB-KW"/>
</dbReference>
<comment type="caution">
    <text evidence="12">The sequence shown here is derived from an EMBL/GenBank/DDBJ whole genome shotgun (WGS) entry which is preliminary data.</text>
</comment>
<dbReference type="InterPro" id="IPR005282">
    <property type="entry name" value="LC_transporter"/>
</dbReference>
<evidence type="ECO:0000256" key="3">
    <source>
        <dbReference type="ARBA" id="ARBA00022448"/>
    </source>
</evidence>
<proteinExistence type="inferred from homology"/>
<dbReference type="Pfam" id="PF04193">
    <property type="entry name" value="PQ-loop"/>
    <property type="match status" value="2"/>
</dbReference>
<keyword evidence="9" id="KW-0458">Lysosome</keyword>
<evidence type="ECO:0000256" key="9">
    <source>
        <dbReference type="ARBA" id="ARBA00023228"/>
    </source>
</evidence>
<keyword evidence="13" id="KW-1185">Reference proteome</keyword>
<keyword evidence="5" id="KW-0677">Repeat</keyword>
<dbReference type="PANTHER" id="PTHR13131">
    <property type="entry name" value="CYSTINOSIN"/>
    <property type="match status" value="1"/>
</dbReference>
<evidence type="ECO:0000256" key="2">
    <source>
        <dbReference type="ARBA" id="ARBA00006855"/>
    </source>
</evidence>
<evidence type="ECO:0000256" key="1">
    <source>
        <dbReference type="ARBA" id="ARBA00004155"/>
    </source>
</evidence>
<keyword evidence="4 11" id="KW-0812">Transmembrane</keyword>
<evidence type="ECO:0000313" key="13">
    <source>
        <dbReference type="Proteomes" id="UP000699462"/>
    </source>
</evidence>
<name>A0A8T0DAH1_9TREM</name>
<gene>
    <name evidence="12" type="ORF">P879_04737</name>
</gene>
<keyword evidence="6" id="KW-0769">Symport</keyword>
<feature type="transmembrane region" description="Helical" evidence="11">
    <location>
        <begin position="55"/>
        <end position="76"/>
    </location>
</feature>
<reference evidence="12 13" key="1">
    <citation type="submission" date="2019-07" db="EMBL/GenBank/DDBJ databases">
        <title>Annotation for the trematode Paragonimus westermani.</title>
        <authorList>
            <person name="Choi Y.-J."/>
        </authorList>
    </citation>
    <scope>NUCLEOTIDE SEQUENCE [LARGE SCALE GENOMIC DNA]</scope>
    <source>
        <strain evidence="12">180907_Pwestermani</strain>
    </source>
</reference>
<dbReference type="OrthoDB" id="75720at2759"/>
<organism evidence="12 13">
    <name type="scientific">Paragonimus westermani</name>
    <dbReference type="NCBI Taxonomy" id="34504"/>
    <lineage>
        <taxon>Eukaryota</taxon>
        <taxon>Metazoa</taxon>
        <taxon>Spiralia</taxon>
        <taxon>Lophotrochozoa</taxon>
        <taxon>Platyhelminthes</taxon>
        <taxon>Trematoda</taxon>
        <taxon>Digenea</taxon>
        <taxon>Plagiorchiida</taxon>
        <taxon>Troglotremata</taxon>
        <taxon>Troglotrematidae</taxon>
        <taxon>Paragonimus</taxon>
    </lineage>
</organism>
<feature type="transmembrane region" description="Helical" evidence="11">
    <location>
        <begin position="189"/>
        <end position="211"/>
    </location>
</feature>
<evidence type="ECO:0000256" key="11">
    <source>
        <dbReference type="SAM" id="Phobius"/>
    </source>
</evidence>
<dbReference type="Proteomes" id="UP000699462">
    <property type="component" value="Unassembled WGS sequence"/>
</dbReference>
<evidence type="ECO:0000256" key="8">
    <source>
        <dbReference type="ARBA" id="ARBA00023136"/>
    </source>
</evidence>
<comment type="catalytic activity">
    <reaction evidence="10">
        <text>L-cystine(out) + H(+)(out) = L-cystine(in) + H(+)(in)</text>
        <dbReference type="Rhea" id="RHEA:66172"/>
        <dbReference type="ChEBI" id="CHEBI:15378"/>
        <dbReference type="ChEBI" id="CHEBI:35491"/>
    </reaction>
    <physiologicalReaction direction="left-to-right" evidence="10">
        <dbReference type="Rhea" id="RHEA:66173"/>
    </physiologicalReaction>
</comment>
<keyword evidence="7 11" id="KW-1133">Transmembrane helix</keyword>
<dbReference type="PANTHER" id="PTHR13131:SF5">
    <property type="entry name" value="CYSTINOSIN"/>
    <property type="match status" value="1"/>
</dbReference>